<dbReference type="SUPFAM" id="SSF55486">
    <property type="entry name" value="Metalloproteases ('zincins'), catalytic domain"/>
    <property type="match status" value="1"/>
</dbReference>
<comment type="cofactor">
    <cofactor evidence="12">
        <name>Zn(2+)</name>
        <dbReference type="ChEBI" id="CHEBI:29105"/>
    </cofactor>
    <text evidence="12">Binds 2 Zn(2+) ions per subunit.</text>
</comment>
<dbReference type="InterPro" id="IPR002477">
    <property type="entry name" value="Peptidoglycan-bd-like"/>
</dbReference>
<evidence type="ECO:0000256" key="5">
    <source>
        <dbReference type="ARBA" id="ARBA00022737"/>
    </source>
</evidence>
<dbReference type="CDD" id="cd04278">
    <property type="entry name" value="ZnMc_MMP"/>
    <property type="match status" value="1"/>
</dbReference>
<keyword evidence="7 11" id="KW-0862">Zinc</keyword>
<feature type="binding site" evidence="12">
    <location>
        <position position="261"/>
    </location>
    <ligand>
        <name>Zn(2+)</name>
        <dbReference type="ChEBI" id="CHEBI:29105"/>
        <label>2</label>
        <note>catalytic</note>
    </ligand>
</feature>
<evidence type="ECO:0000256" key="10">
    <source>
        <dbReference type="PIRSR" id="PIRSR001191-1"/>
    </source>
</evidence>
<keyword evidence="4" id="KW-0732">Signal</keyword>
<feature type="binding site" evidence="12">
    <location>
        <position position="179"/>
    </location>
    <ligand>
        <name>Ca(2+)</name>
        <dbReference type="ChEBI" id="CHEBI:29108"/>
        <label>2</label>
    </ligand>
</feature>
<dbReference type="Pfam" id="PF00045">
    <property type="entry name" value="Hemopexin"/>
    <property type="match status" value="1"/>
</dbReference>
<keyword evidence="12" id="KW-0106">Calcium</keyword>
<feature type="binding site" evidence="12">
    <location>
        <position position="459"/>
    </location>
    <ligand>
        <name>Ca(2+)</name>
        <dbReference type="ChEBI" id="CHEBI:29108"/>
        <label>4</label>
    </ligand>
</feature>
<feature type="binding site" evidence="12">
    <location>
        <position position="191"/>
    </location>
    <ligand>
        <name>Zn(2+)</name>
        <dbReference type="ChEBI" id="CHEBI:29105"/>
        <label>1</label>
    </ligand>
</feature>
<feature type="binding site" evidence="12">
    <location>
        <position position="316"/>
    </location>
    <ligand>
        <name>Ca(2+)</name>
        <dbReference type="ChEBI" id="CHEBI:29108"/>
        <label>4</label>
    </ligand>
</feature>
<dbReference type="GO" id="GO:0004222">
    <property type="term" value="F:metalloendopeptidase activity"/>
    <property type="evidence" value="ECO:0007669"/>
    <property type="project" value="InterPro"/>
</dbReference>
<dbReference type="GO" id="GO:0030574">
    <property type="term" value="P:collagen catabolic process"/>
    <property type="evidence" value="ECO:0007669"/>
    <property type="project" value="TreeGrafter"/>
</dbReference>
<evidence type="ECO:0000256" key="8">
    <source>
        <dbReference type="ARBA" id="ARBA00023049"/>
    </source>
</evidence>
<feature type="binding site" evidence="12">
    <location>
        <position position="217"/>
    </location>
    <ligand>
        <name>Ca(2+)</name>
        <dbReference type="ChEBI" id="CHEBI:29108"/>
        <label>2</label>
    </ligand>
</feature>
<feature type="binding site" evidence="12">
    <location>
        <position position="224"/>
    </location>
    <ligand>
        <name>Ca(2+)</name>
        <dbReference type="ChEBI" id="CHEBI:29108"/>
        <label>1</label>
    </ligand>
</feature>
<dbReference type="GO" id="GO:0008270">
    <property type="term" value="F:zinc ion binding"/>
    <property type="evidence" value="ECO:0007669"/>
    <property type="project" value="InterPro"/>
</dbReference>
<name>A0A6S7H022_PARCT</name>
<feature type="binding site" evidence="12">
    <location>
        <position position="224"/>
    </location>
    <ligand>
        <name>Ca(2+)</name>
        <dbReference type="ChEBI" id="CHEBI:29108"/>
        <label>3</label>
    </ligand>
</feature>
<keyword evidence="3 11" id="KW-0479">Metal-binding</keyword>
<reference evidence="14" key="1">
    <citation type="submission" date="2020-04" db="EMBL/GenBank/DDBJ databases">
        <authorList>
            <person name="Alioto T."/>
            <person name="Alioto T."/>
            <person name="Gomez Garrido J."/>
        </authorList>
    </citation>
    <scope>NUCLEOTIDE SEQUENCE</scope>
    <source>
        <strain evidence="14">A484AB</strain>
    </source>
</reference>
<evidence type="ECO:0000256" key="3">
    <source>
        <dbReference type="ARBA" id="ARBA00022723"/>
    </source>
</evidence>
<dbReference type="InterPro" id="IPR033739">
    <property type="entry name" value="M10A_MMP"/>
</dbReference>
<feature type="binding site" evidence="12">
    <location>
        <position position="318"/>
    </location>
    <ligand>
        <name>Ca(2+)</name>
        <dbReference type="ChEBI" id="CHEBI:29108"/>
        <label>5</label>
    </ligand>
</feature>
<feature type="short sequence motif" description="Cysteine switch" evidence="13">
    <location>
        <begin position="83"/>
        <end position="107"/>
    </location>
</feature>
<dbReference type="InterPro" id="IPR024079">
    <property type="entry name" value="MetalloPept_cat_dom_sf"/>
</dbReference>
<dbReference type="Pfam" id="PF01471">
    <property type="entry name" value="PG_binding_1"/>
    <property type="match status" value="1"/>
</dbReference>
<evidence type="ECO:0000256" key="9">
    <source>
        <dbReference type="ARBA" id="ARBA00023145"/>
    </source>
</evidence>
<dbReference type="SMART" id="SM00120">
    <property type="entry name" value="HX"/>
    <property type="match status" value="4"/>
</dbReference>
<keyword evidence="2" id="KW-0645">Protease</keyword>
<dbReference type="InterPro" id="IPR036365">
    <property type="entry name" value="PGBD-like_sf"/>
</dbReference>
<feature type="binding site" evidence="12">
    <location>
        <position position="219"/>
    </location>
    <ligand>
        <name>Zn(2+)</name>
        <dbReference type="ChEBI" id="CHEBI:29105"/>
        <label>1</label>
    </ligand>
</feature>
<evidence type="ECO:0000313" key="15">
    <source>
        <dbReference type="Proteomes" id="UP001152795"/>
    </source>
</evidence>
<evidence type="ECO:0000256" key="7">
    <source>
        <dbReference type="ARBA" id="ARBA00022833"/>
    </source>
</evidence>
<evidence type="ECO:0000256" key="11">
    <source>
        <dbReference type="PIRSR" id="PIRSR001191-2"/>
    </source>
</evidence>
<dbReference type="Pfam" id="PF00413">
    <property type="entry name" value="Peptidase_M10"/>
    <property type="match status" value="1"/>
</dbReference>
<dbReference type="InterPro" id="IPR036375">
    <property type="entry name" value="Hemopexin-like_dom_sf"/>
</dbReference>
<gene>
    <name evidence="14" type="ORF">PACLA_8A067488</name>
</gene>
<feature type="binding site" evidence="12">
    <location>
        <position position="222"/>
    </location>
    <ligand>
        <name>Ca(2+)</name>
        <dbReference type="ChEBI" id="CHEBI:29108"/>
        <label>1</label>
    </ligand>
</feature>
<feature type="binding site" evidence="12">
    <location>
        <position position="204"/>
    </location>
    <ligand>
        <name>Zn(2+)</name>
        <dbReference type="ChEBI" id="CHEBI:29105"/>
        <label>1</label>
    </ligand>
</feature>
<feature type="active site" evidence="10">
    <location>
        <position position="244"/>
    </location>
</feature>
<dbReference type="PIRSF" id="PIRSF001191">
    <property type="entry name" value="Peptidase_M10A_matrix"/>
    <property type="match status" value="1"/>
</dbReference>
<protein>
    <submittedName>
        <fullName evidence="14">Matrix metallo ase-24, partial</fullName>
    </submittedName>
</protein>
<dbReference type="InterPro" id="IPR000585">
    <property type="entry name" value="Hemopexin-like_dom"/>
</dbReference>
<dbReference type="PANTHER" id="PTHR10201">
    <property type="entry name" value="MATRIX METALLOPROTEINASE"/>
    <property type="match status" value="1"/>
</dbReference>
<feature type="binding site" description="in inhibited form" evidence="12">
    <location>
        <position position="85"/>
    </location>
    <ligand>
        <name>Zn(2+)</name>
        <dbReference type="ChEBI" id="CHEBI:29105"/>
        <label>2</label>
        <note>catalytic</note>
    </ligand>
</feature>
<dbReference type="InterPro" id="IPR021190">
    <property type="entry name" value="Pept_M10A"/>
</dbReference>
<proteinExistence type="inferred from homology"/>
<dbReference type="SUPFAM" id="SSF47090">
    <property type="entry name" value="PGBD-like"/>
    <property type="match status" value="1"/>
</dbReference>
<dbReference type="PRINTS" id="PR00138">
    <property type="entry name" value="MATRIXIN"/>
</dbReference>
<evidence type="ECO:0000256" key="4">
    <source>
        <dbReference type="ARBA" id="ARBA00022729"/>
    </source>
</evidence>
<evidence type="ECO:0000256" key="13">
    <source>
        <dbReference type="PIRSR" id="PIRSR621190-5"/>
    </source>
</evidence>
<dbReference type="EMBL" id="CACRXK020002755">
    <property type="protein sequence ID" value="CAB3995892.1"/>
    <property type="molecule type" value="Genomic_DNA"/>
</dbReference>
<dbReference type="GO" id="GO:0006508">
    <property type="term" value="P:proteolysis"/>
    <property type="evidence" value="ECO:0007669"/>
    <property type="project" value="UniProtKB-KW"/>
</dbReference>
<dbReference type="AlphaFoldDB" id="A0A6S7H022"/>
<feature type="binding site" evidence="11">
    <location>
        <position position="253"/>
    </location>
    <ligand>
        <name>Zn(2+)</name>
        <dbReference type="ChEBI" id="CHEBI:29105"/>
        <label>2</label>
        <note>catalytic</note>
    </ligand>
</feature>
<dbReference type="PANTHER" id="PTHR10201:SF291">
    <property type="entry name" value="MATRIX METALLOPROTEINASE 1, ISOFORM C-RELATED"/>
    <property type="match status" value="1"/>
</dbReference>
<dbReference type="InterPro" id="IPR018487">
    <property type="entry name" value="Hemopexin-like_repeat"/>
</dbReference>
<dbReference type="InterPro" id="IPR006026">
    <property type="entry name" value="Peptidase_Metallo"/>
</dbReference>
<keyword evidence="15" id="KW-1185">Reference proteome</keyword>
<evidence type="ECO:0000256" key="12">
    <source>
        <dbReference type="PIRSR" id="PIRSR621190-2"/>
    </source>
</evidence>
<dbReference type="OrthoDB" id="406838at2759"/>
<comment type="similarity">
    <text evidence="1">Belongs to the peptidase M10A family.</text>
</comment>
<keyword evidence="9" id="KW-0865">Zymogen</keyword>
<sequence length="500" mass="57852">MKVYAAYLVLLLVWKFRIGQSAQKKKKKDPYNYLMRYGYIKTMTDLVSHAHTADAAIRKFQRYAQLPVTGKMDRATKSKLTGPRCGAQDFRPITPKVAGLAVRGIPVASFRDMRRKKRYVQQGTKWQKQSLTWSLHSYPSHYVSLSRADVVRTLDKAFKMWQSVSQLNFKKLSNNRQADIIVLFGRGDHNDPYRFDGRGGTLAHGYYPGSNTGLAGDIHFDDDETWSLNGRQGTTDLLWTSLHEIGHAIGLEHSQKRDAIMWPWFEGYQAGLKLRQDDISGIQSIYGVRSGDTTCPATNEKKPKVSSLCNYGNLNDVIYHKATCTTYIFRGYYMWRMNNAKQASNHERISSKFRGLPGYIDAGYSRNDGSMVFFKNNRYWIYDKNFRKIKGSARLSNFIKNSKATGLDRIDAAMVWDGNSRVYFFRRDKYWRYNEERKEIDPGYPKKISVWRGVKSPVDGAFSWKNSRSFFLRANNIDKFNNYKFAVQKGRGLKKFIRNC</sequence>
<evidence type="ECO:0000313" key="14">
    <source>
        <dbReference type="EMBL" id="CAB3995892.1"/>
    </source>
</evidence>
<organism evidence="14 15">
    <name type="scientific">Paramuricea clavata</name>
    <name type="common">Red gorgonian</name>
    <name type="synonym">Violescent sea-whip</name>
    <dbReference type="NCBI Taxonomy" id="317549"/>
    <lineage>
        <taxon>Eukaryota</taxon>
        <taxon>Metazoa</taxon>
        <taxon>Cnidaria</taxon>
        <taxon>Anthozoa</taxon>
        <taxon>Octocorallia</taxon>
        <taxon>Malacalcyonacea</taxon>
        <taxon>Plexauridae</taxon>
        <taxon>Paramuricea</taxon>
    </lineage>
</organism>
<dbReference type="PROSITE" id="PS51642">
    <property type="entry name" value="HEMOPEXIN_2"/>
    <property type="match status" value="1"/>
</dbReference>
<accession>A0A6S7H022</accession>
<dbReference type="GO" id="GO:0030198">
    <property type="term" value="P:extracellular matrix organization"/>
    <property type="evidence" value="ECO:0007669"/>
    <property type="project" value="TreeGrafter"/>
</dbReference>
<dbReference type="SMART" id="SM00235">
    <property type="entry name" value="ZnMc"/>
    <property type="match status" value="1"/>
</dbReference>
<feature type="binding site" evidence="12">
    <location>
        <position position="361"/>
    </location>
    <ligand>
        <name>Ca(2+)</name>
        <dbReference type="ChEBI" id="CHEBI:29108"/>
        <label>4</label>
    </ligand>
</feature>
<feature type="binding site" evidence="11">
    <location>
        <position position="243"/>
    </location>
    <ligand>
        <name>Zn(2+)</name>
        <dbReference type="ChEBI" id="CHEBI:29105"/>
        <label>2</label>
        <note>catalytic</note>
    </ligand>
</feature>
<comment type="cofactor">
    <cofactor evidence="12">
        <name>Ca(2+)</name>
        <dbReference type="ChEBI" id="CHEBI:29108"/>
    </cofactor>
    <text evidence="12">Can bind about 5 Ca(2+) ions per subunit.</text>
</comment>
<dbReference type="Proteomes" id="UP001152795">
    <property type="component" value="Unassembled WGS sequence"/>
</dbReference>
<feature type="binding site" evidence="11">
    <location>
        <position position="247"/>
    </location>
    <ligand>
        <name>Zn(2+)</name>
        <dbReference type="ChEBI" id="CHEBI:29105"/>
        <label>2</label>
        <note>catalytic</note>
    </ligand>
</feature>
<dbReference type="GO" id="GO:0031012">
    <property type="term" value="C:extracellular matrix"/>
    <property type="evidence" value="ECO:0007669"/>
    <property type="project" value="InterPro"/>
</dbReference>
<dbReference type="GO" id="GO:0005615">
    <property type="term" value="C:extracellular space"/>
    <property type="evidence" value="ECO:0007669"/>
    <property type="project" value="TreeGrafter"/>
</dbReference>
<feature type="binding site" evidence="12">
    <location>
        <position position="197"/>
    </location>
    <ligand>
        <name>Ca(2+)</name>
        <dbReference type="ChEBI" id="CHEBI:29108"/>
        <label>3</label>
    </ligand>
</feature>
<evidence type="ECO:0000256" key="2">
    <source>
        <dbReference type="ARBA" id="ARBA00022670"/>
    </source>
</evidence>
<dbReference type="InterPro" id="IPR001818">
    <property type="entry name" value="Pept_M10_metallopeptidase"/>
</dbReference>
<feature type="binding site" evidence="12">
    <location>
        <position position="221"/>
    </location>
    <ligand>
        <name>Ca(2+)</name>
        <dbReference type="ChEBI" id="CHEBI:29108"/>
        <label>3</label>
    </ligand>
</feature>
<keyword evidence="6" id="KW-0378">Hydrolase</keyword>
<feature type="binding site" evidence="12">
    <location>
        <position position="413"/>
    </location>
    <ligand>
        <name>Ca(2+)</name>
        <dbReference type="ChEBI" id="CHEBI:29108"/>
        <label>5</label>
    </ligand>
</feature>
<evidence type="ECO:0000256" key="6">
    <source>
        <dbReference type="ARBA" id="ARBA00022801"/>
    </source>
</evidence>
<comment type="caution">
    <text evidence="14">The sequence shown here is derived from an EMBL/GenBank/DDBJ whole genome shotgun (WGS) entry which is preliminary data.</text>
</comment>
<dbReference type="Gene3D" id="2.110.10.10">
    <property type="entry name" value="Hemopexin-like domain"/>
    <property type="match status" value="1"/>
</dbReference>
<evidence type="ECO:0000256" key="1">
    <source>
        <dbReference type="ARBA" id="ARBA00010370"/>
    </source>
</evidence>
<feature type="binding site" evidence="12">
    <location>
        <position position="196"/>
    </location>
    <ligand>
        <name>Ca(2+)</name>
        <dbReference type="ChEBI" id="CHEBI:29108"/>
        <label>3</label>
    </ligand>
</feature>
<keyword evidence="5" id="KW-0677">Repeat</keyword>
<dbReference type="CDD" id="cd00094">
    <property type="entry name" value="HX"/>
    <property type="match status" value="1"/>
</dbReference>
<dbReference type="Gene3D" id="3.40.390.10">
    <property type="entry name" value="Collagenase (Catalytic Domain)"/>
    <property type="match status" value="1"/>
</dbReference>
<keyword evidence="8" id="KW-0482">Metalloprotease</keyword>
<dbReference type="SUPFAM" id="SSF50923">
    <property type="entry name" value="Hemopexin-like domain"/>
    <property type="match status" value="1"/>
</dbReference>
<feature type="binding site" evidence="12">
    <location>
        <position position="189"/>
    </location>
    <ligand>
        <name>Zn(2+)</name>
        <dbReference type="ChEBI" id="CHEBI:29105"/>
        <label>1</label>
    </ligand>
</feature>